<dbReference type="Gene3D" id="3.60.21.50">
    <property type="match status" value="1"/>
</dbReference>
<dbReference type="InterPro" id="IPR040663">
    <property type="entry name" value="DNA_pol_D_N"/>
</dbReference>
<keyword evidence="5" id="KW-0539">Nucleus</keyword>
<sequence length="466" mass="52415">MIYATTLDGFTRQENDTNRNEISKLMRSQCCVEVDNKYIVKERSFSRQYAHLYAERLMTMRKQLSKAAINKWGTAYPQQKLHNLVSDEKCIVIGTLFKHMELQPSILKEISEEHNLLPQPIKSRYTDSNDKLIIEDELQRITLIGELSCHDFVTGIVIAVLGIEPEDKKGKFYVEDYCYQDLPAQISRPIMDVDKFIVFVSGFQLGGLDERVFLMQMFADLVSGQLGEFEQQQASSHICHVVIAGNSLSRSTQDKDAVTKAKYLTKKSSAGSVDAIKNLDHFLMQLASSVDVTIMPGEFDPSNYTLPQQPFHPCMLPQSSRYNTLHSTTNPCNITVGGIRIMGTSGQAIDDILRYSEINSPLEALEKTLKWGHMAPTAPDTLGCYPFVNDDPFMITDDCPHIYFTGNQESYSSKIYEGPAGQEVLLLTIPQFCKTGTAVLVNLSNLKTQPLGFFSHFPTSETPLEN</sequence>
<name>A0AAD8F2Q0_BIOPF</name>
<dbReference type="InterPro" id="IPR041863">
    <property type="entry name" value="PolD2_C"/>
</dbReference>
<dbReference type="AlphaFoldDB" id="A0AAD8F2Q0"/>
<accession>A0AAD8F2Q0</accession>
<dbReference type="FunFam" id="3.60.21.50:FF:000002">
    <property type="entry name" value="DNA polymerase delta small subunit"/>
    <property type="match status" value="1"/>
</dbReference>
<comment type="caution">
    <text evidence="8">The sequence shown here is derived from an EMBL/GenBank/DDBJ whole genome shotgun (WGS) entry which is preliminary data.</text>
</comment>
<reference evidence="8" key="2">
    <citation type="submission" date="2023-04" db="EMBL/GenBank/DDBJ databases">
        <authorList>
            <person name="Bu L."/>
            <person name="Lu L."/>
            <person name="Laidemitt M.R."/>
            <person name="Zhang S.M."/>
            <person name="Mutuku M."/>
            <person name="Mkoji G."/>
            <person name="Steinauer M."/>
            <person name="Loker E.S."/>
        </authorList>
    </citation>
    <scope>NUCLEOTIDE SEQUENCE</scope>
    <source>
        <strain evidence="8">KasaAsao</strain>
        <tissue evidence="8">Whole Snail</tissue>
    </source>
</reference>
<evidence type="ECO:0000313" key="8">
    <source>
        <dbReference type="EMBL" id="KAK0048453.1"/>
    </source>
</evidence>
<organism evidence="8 9">
    <name type="scientific">Biomphalaria pfeifferi</name>
    <name type="common">Bloodfluke planorb</name>
    <name type="synonym">Freshwater snail</name>
    <dbReference type="NCBI Taxonomy" id="112525"/>
    <lineage>
        <taxon>Eukaryota</taxon>
        <taxon>Metazoa</taxon>
        <taxon>Spiralia</taxon>
        <taxon>Lophotrochozoa</taxon>
        <taxon>Mollusca</taxon>
        <taxon>Gastropoda</taxon>
        <taxon>Heterobranchia</taxon>
        <taxon>Euthyneura</taxon>
        <taxon>Panpulmonata</taxon>
        <taxon>Hygrophila</taxon>
        <taxon>Lymnaeoidea</taxon>
        <taxon>Planorbidae</taxon>
        <taxon>Biomphalaria</taxon>
    </lineage>
</organism>
<keyword evidence="9" id="KW-1185">Reference proteome</keyword>
<evidence type="ECO:0000256" key="1">
    <source>
        <dbReference type="ARBA" id="ARBA00004123"/>
    </source>
</evidence>
<dbReference type="GO" id="GO:1902969">
    <property type="term" value="P:mitotic DNA replication"/>
    <property type="evidence" value="ECO:0007669"/>
    <property type="project" value="UniProtKB-ARBA"/>
</dbReference>
<comment type="subcellular location">
    <subcellularLocation>
        <location evidence="1">Nucleus</location>
    </subcellularLocation>
</comment>
<dbReference type="Proteomes" id="UP001233172">
    <property type="component" value="Unassembled WGS sequence"/>
</dbReference>
<dbReference type="Pfam" id="PF04042">
    <property type="entry name" value="DNA_pol_E_B"/>
    <property type="match status" value="1"/>
</dbReference>
<comment type="similarity">
    <text evidence="2">Belongs to the DNA polymerase delta/II small subunit family.</text>
</comment>
<dbReference type="GO" id="GO:0003677">
    <property type="term" value="F:DNA binding"/>
    <property type="evidence" value="ECO:0007669"/>
    <property type="project" value="InterPro"/>
</dbReference>
<dbReference type="FunFam" id="2.40.50.430:FF:000001">
    <property type="entry name" value="DNA polymerase delta subunit 2"/>
    <property type="match status" value="1"/>
</dbReference>
<dbReference type="InterPro" id="IPR007185">
    <property type="entry name" value="DNA_pol_a/d/e_bsu"/>
</dbReference>
<feature type="domain" description="DNA polymerase delta subunit OB-fold" evidence="7">
    <location>
        <begin position="48"/>
        <end position="177"/>
    </location>
</feature>
<dbReference type="PANTHER" id="PTHR10416:SF0">
    <property type="entry name" value="DNA POLYMERASE DELTA SUBUNIT 2"/>
    <property type="match status" value="1"/>
</dbReference>
<dbReference type="EMBL" id="JASAOG010000137">
    <property type="protein sequence ID" value="KAK0048453.1"/>
    <property type="molecule type" value="Genomic_DNA"/>
</dbReference>
<protein>
    <recommendedName>
        <fullName evidence="3">DNA polymerase delta subunit 2</fullName>
    </recommendedName>
</protein>
<evidence type="ECO:0000256" key="4">
    <source>
        <dbReference type="ARBA" id="ARBA00022705"/>
    </source>
</evidence>
<reference evidence="8" key="1">
    <citation type="journal article" date="2023" name="PLoS Negl. Trop. Dis.">
        <title>A genome sequence for Biomphalaria pfeifferi, the major vector snail for the human-infecting parasite Schistosoma mansoni.</title>
        <authorList>
            <person name="Bu L."/>
            <person name="Lu L."/>
            <person name="Laidemitt M.R."/>
            <person name="Zhang S.M."/>
            <person name="Mutuku M."/>
            <person name="Mkoji G."/>
            <person name="Steinauer M."/>
            <person name="Loker E.S."/>
        </authorList>
    </citation>
    <scope>NUCLEOTIDE SEQUENCE</scope>
    <source>
        <strain evidence="8">KasaAsao</strain>
    </source>
</reference>
<proteinExistence type="inferred from homology"/>
<dbReference type="GO" id="GO:0006271">
    <property type="term" value="P:DNA strand elongation involved in DNA replication"/>
    <property type="evidence" value="ECO:0007669"/>
    <property type="project" value="TreeGrafter"/>
</dbReference>
<dbReference type="Pfam" id="PF18018">
    <property type="entry name" value="DNA_pol_D_N"/>
    <property type="match status" value="1"/>
</dbReference>
<dbReference type="GO" id="GO:0043625">
    <property type="term" value="C:delta DNA polymerase complex"/>
    <property type="evidence" value="ECO:0007669"/>
    <property type="project" value="TreeGrafter"/>
</dbReference>
<dbReference type="InterPro" id="IPR024826">
    <property type="entry name" value="DNA_pol_delta/II_ssu"/>
</dbReference>
<evidence type="ECO:0000256" key="3">
    <source>
        <dbReference type="ARBA" id="ARBA00017588"/>
    </source>
</evidence>
<evidence type="ECO:0000256" key="5">
    <source>
        <dbReference type="ARBA" id="ARBA00023242"/>
    </source>
</evidence>
<evidence type="ECO:0000259" key="6">
    <source>
        <dbReference type="Pfam" id="PF04042"/>
    </source>
</evidence>
<feature type="domain" description="DNA polymerase alpha/delta/epsilon subunit B" evidence="6">
    <location>
        <begin position="197"/>
        <end position="411"/>
    </location>
</feature>
<keyword evidence="4" id="KW-0235">DNA replication</keyword>
<dbReference type="CDD" id="cd07387">
    <property type="entry name" value="MPP_PolD2_C"/>
    <property type="match status" value="1"/>
</dbReference>
<evidence type="ECO:0000313" key="9">
    <source>
        <dbReference type="Proteomes" id="UP001233172"/>
    </source>
</evidence>
<gene>
    <name evidence="8" type="ORF">Bpfe_022068</name>
</gene>
<evidence type="ECO:0000259" key="7">
    <source>
        <dbReference type="Pfam" id="PF18018"/>
    </source>
</evidence>
<dbReference type="PANTHER" id="PTHR10416">
    <property type="entry name" value="DNA POLYMERASE DELTA SUBUNIT 2"/>
    <property type="match status" value="1"/>
</dbReference>
<evidence type="ECO:0000256" key="2">
    <source>
        <dbReference type="ARBA" id="ARBA00006035"/>
    </source>
</evidence>